<reference evidence="9" key="1">
    <citation type="submission" date="2021-01" db="EMBL/GenBank/DDBJ databases">
        <title>Genomic Encyclopedia of Type Strains, Phase IV (KMG-IV): sequencing the most valuable type-strain genomes for metagenomic binning, comparative biology and taxonomic classification.</title>
        <authorList>
            <person name="Goeker M."/>
        </authorList>
    </citation>
    <scope>NUCLEOTIDE SEQUENCE</scope>
    <source>
        <strain evidence="9">DSM 21943</strain>
    </source>
</reference>
<feature type="transmembrane region" description="Helical" evidence="7">
    <location>
        <begin position="38"/>
        <end position="71"/>
    </location>
</feature>
<feature type="domain" description="YetF C-terminal" evidence="8">
    <location>
        <begin position="101"/>
        <end position="144"/>
    </location>
</feature>
<evidence type="ECO:0000256" key="1">
    <source>
        <dbReference type="ARBA" id="ARBA00004651"/>
    </source>
</evidence>
<keyword evidence="4 7" id="KW-0812">Transmembrane</keyword>
<evidence type="ECO:0000256" key="3">
    <source>
        <dbReference type="ARBA" id="ARBA00022475"/>
    </source>
</evidence>
<gene>
    <name evidence="9" type="ORF">JOC54_001226</name>
</gene>
<evidence type="ECO:0000256" key="7">
    <source>
        <dbReference type="SAM" id="Phobius"/>
    </source>
</evidence>
<evidence type="ECO:0000259" key="8">
    <source>
        <dbReference type="Pfam" id="PF04239"/>
    </source>
</evidence>
<keyword evidence="3" id="KW-1003">Cell membrane</keyword>
<dbReference type="Pfam" id="PF04239">
    <property type="entry name" value="DUF421"/>
    <property type="match status" value="1"/>
</dbReference>
<evidence type="ECO:0000256" key="5">
    <source>
        <dbReference type="ARBA" id="ARBA00022989"/>
    </source>
</evidence>
<evidence type="ECO:0000313" key="10">
    <source>
        <dbReference type="Proteomes" id="UP001179280"/>
    </source>
</evidence>
<dbReference type="EMBL" id="JAFBCV010000003">
    <property type="protein sequence ID" value="MBM7837995.1"/>
    <property type="molecule type" value="Genomic_DNA"/>
</dbReference>
<evidence type="ECO:0000256" key="2">
    <source>
        <dbReference type="ARBA" id="ARBA00006448"/>
    </source>
</evidence>
<evidence type="ECO:0000256" key="6">
    <source>
        <dbReference type="ARBA" id="ARBA00023136"/>
    </source>
</evidence>
<keyword evidence="10" id="KW-1185">Reference proteome</keyword>
<evidence type="ECO:0000256" key="4">
    <source>
        <dbReference type="ARBA" id="ARBA00022692"/>
    </source>
</evidence>
<evidence type="ECO:0000313" key="9">
    <source>
        <dbReference type="EMBL" id="MBM7837995.1"/>
    </source>
</evidence>
<dbReference type="Proteomes" id="UP001179280">
    <property type="component" value="Unassembled WGS sequence"/>
</dbReference>
<comment type="subcellular location">
    <subcellularLocation>
        <location evidence="1">Cell membrane</location>
        <topology evidence="1">Multi-pass membrane protein</topology>
    </subcellularLocation>
</comment>
<proteinExistence type="inferred from homology"/>
<dbReference type="Gene3D" id="3.30.240.20">
    <property type="entry name" value="bsu07140 like domains"/>
    <property type="match status" value="1"/>
</dbReference>
<comment type="caution">
    <text evidence="9">The sequence shown here is derived from an EMBL/GenBank/DDBJ whole genome shotgun (WGS) entry which is preliminary data.</text>
</comment>
<comment type="similarity">
    <text evidence="2">Belongs to the UPF0702 family.</text>
</comment>
<name>A0ABS2SRX9_9BACI</name>
<dbReference type="PANTHER" id="PTHR34582">
    <property type="entry name" value="UPF0702 TRANSMEMBRANE PROTEIN YCAP"/>
    <property type="match status" value="1"/>
</dbReference>
<sequence>MPIDFIVLQGISVYLSIKSMFLLQGKSKLGQLNATEFAFGFFMASLIAVAISSTAFLKIAVVYLFVVYMLVKGFQMMRTTIADHYLNKQLTSREEMCDRILPLIIDGNIQHENLNELKRTELWLRQQLKKFGYKDIKKISYCSLKGTQSFFIDLL</sequence>
<organism evidence="9 10">
    <name type="scientific">Shouchella xiaoxiensis</name>
    <dbReference type="NCBI Taxonomy" id="766895"/>
    <lineage>
        <taxon>Bacteria</taxon>
        <taxon>Bacillati</taxon>
        <taxon>Bacillota</taxon>
        <taxon>Bacilli</taxon>
        <taxon>Bacillales</taxon>
        <taxon>Bacillaceae</taxon>
        <taxon>Shouchella</taxon>
    </lineage>
</organism>
<accession>A0ABS2SRX9</accession>
<dbReference type="InterPro" id="IPR007353">
    <property type="entry name" value="DUF421"/>
</dbReference>
<dbReference type="RefSeq" id="WP_239586608.1">
    <property type="nucleotide sequence ID" value="NZ_JAFBCV010000003.1"/>
</dbReference>
<dbReference type="InterPro" id="IPR023090">
    <property type="entry name" value="UPF0702_alpha/beta_dom_sf"/>
</dbReference>
<keyword evidence="6 7" id="KW-0472">Membrane</keyword>
<dbReference type="PANTHER" id="PTHR34582:SF6">
    <property type="entry name" value="UPF0702 TRANSMEMBRANE PROTEIN YCAP"/>
    <property type="match status" value="1"/>
</dbReference>
<keyword evidence="5 7" id="KW-1133">Transmembrane helix</keyword>
<protein>
    <submittedName>
        <fullName evidence="9">Uncharacterized membrane protein YcaP (DUF421 family)</fullName>
    </submittedName>
</protein>